<gene>
    <name evidence="2" type="ORF">E3N88_37482</name>
    <name evidence="3" type="ORF">E3N88_37483</name>
    <name evidence="4" type="ORF">E3N88_37484</name>
</gene>
<evidence type="ECO:0000256" key="1">
    <source>
        <dbReference type="SAM" id="MobiDB-lite"/>
    </source>
</evidence>
<evidence type="ECO:0000313" key="2">
    <source>
        <dbReference type="EMBL" id="KAD2804105.1"/>
    </source>
</evidence>
<evidence type="ECO:0000313" key="4">
    <source>
        <dbReference type="EMBL" id="KAD2804107.1"/>
    </source>
</evidence>
<sequence length="90" mass="9747">MDGVDSAGADDFVGFLGDSQTRLPNYRFGVSMDHRRNRRGGAAGDCRVVVNRGGAAPNFGVSMDHWRSRGGAVGALTSDHRPSRQDEKQR</sequence>
<organism evidence="2 5">
    <name type="scientific">Mikania micrantha</name>
    <name type="common">bitter vine</name>
    <dbReference type="NCBI Taxonomy" id="192012"/>
    <lineage>
        <taxon>Eukaryota</taxon>
        <taxon>Viridiplantae</taxon>
        <taxon>Streptophyta</taxon>
        <taxon>Embryophyta</taxon>
        <taxon>Tracheophyta</taxon>
        <taxon>Spermatophyta</taxon>
        <taxon>Magnoliopsida</taxon>
        <taxon>eudicotyledons</taxon>
        <taxon>Gunneridae</taxon>
        <taxon>Pentapetalae</taxon>
        <taxon>asterids</taxon>
        <taxon>campanulids</taxon>
        <taxon>Asterales</taxon>
        <taxon>Asteraceae</taxon>
        <taxon>Asteroideae</taxon>
        <taxon>Heliantheae alliance</taxon>
        <taxon>Eupatorieae</taxon>
        <taxon>Mikania</taxon>
    </lineage>
</organism>
<dbReference type="AlphaFoldDB" id="A0A5N6LS77"/>
<dbReference type="Proteomes" id="UP000326396">
    <property type="component" value="Linkage Group LG8"/>
</dbReference>
<proteinExistence type="predicted"/>
<protein>
    <submittedName>
        <fullName evidence="2">Uncharacterized protein</fullName>
    </submittedName>
</protein>
<dbReference type="EMBL" id="SZYD01000018">
    <property type="protein sequence ID" value="KAD2804107.1"/>
    <property type="molecule type" value="Genomic_DNA"/>
</dbReference>
<dbReference type="OrthoDB" id="10264738at2759"/>
<evidence type="ECO:0000313" key="3">
    <source>
        <dbReference type="EMBL" id="KAD2804106.1"/>
    </source>
</evidence>
<dbReference type="EMBL" id="SZYD01000018">
    <property type="protein sequence ID" value="KAD2804106.1"/>
    <property type="molecule type" value="Genomic_DNA"/>
</dbReference>
<reference evidence="2 5" key="1">
    <citation type="submission" date="2019-05" db="EMBL/GenBank/DDBJ databases">
        <title>Mikania micrantha, genome provides insights into the molecular mechanism of rapid growth.</title>
        <authorList>
            <person name="Liu B."/>
        </authorList>
    </citation>
    <scope>NUCLEOTIDE SEQUENCE [LARGE SCALE GENOMIC DNA]</scope>
    <source>
        <strain evidence="2">NLD-2019</strain>
        <tissue evidence="2">Leaf</tissue>
    </source>
</reference>
<dbReference type="EMBL" id="SZYD01000018">
    <property type="protein sequence ID" value="KAD2804105.1"/>
    <property type="molecule type" value="Genomic_DNA"/>
</dbReference>
<evidence type="ECO:0000313" key="5">
    <source>
        <dbReference type="Proteomes" id="UP000326396"/>
    </source>
</evidence>
<feature type="region of interest" description="Disordered" evidence="1">
    <location>
        <begin position="70"/>
        <end position="90"/>
    </location>
</feature>
<keyword evidence="5" id="KW-1185">Reference proteome</keyword>
<name>A0A5N6LS77_9ASTR</name>
<accession>A0A5N6LS77</accession>
<comment type="caution">
    <text evidence="2">The sequence shown here is derived from an EMBL/GenBank/DDBJ whole genome shotgun (WGS) entry which is preliminary data.</text>
</comment>
<feature type="compositionally biased region" description="Basic and acidic residues" evidence="1">
    <location>
        <begin position="78"/>
        <end position="90"/>
    </location>
</feature>